<dbReference type="AlphaFoldDB" id="A0A0F9JH46"/>
<proteinExistence type="predicted"/>
<evidence type="ECO:0000313" key="1">
    <source>
        <dbReference type="EMBL" id="KKM69179.1"/>
    </source>
</evidence>
<gene>
    <name evidence="1" type="ORF">LCGC14_1453500</name>
</gene>
<organism evidence="1">
    <name type="scientific">marine sediment metagenome</name>
    <dbReference type="NCBI Taxonomy" id="412755"/>
    <lineage>
        <taxon>unclassified sequences</taxon>
        <taxon>metagenomes</taxon>
        <taxon>ecological metagenomes</taxon>
    </lineage>
</organism>
<accession>A0A0F9JH46</accession>
<reference evidence="1" key="1">
    <citation type="journal article" date="2015" name="Nature">
        <title>Complex archaea that bridge the gap between prokaryotes and eukaryotes.</title>
        <authorList>
            <person name="Spang A."/>
            <person name="Saw J.H."/>
            <person name="Jorgensen S.L."/>
            <person name="Zaremba-Niedzwiedzka K."/>
            <person name="Martijn J."/>
            <person name="Lind A.E."/>
            <person name="van Eijk R."/>
            <person name="Schleper C."/>
            <person name="Guy L."/>
            <person name="Ettema T.J."/>
        </authorList>
    </citation>
    <scope>NUCLEOTIDE SEQUENCE</scope>
</reference>
<feature type="non-terminal residue" evidence="1">
    <location>
        <position position="1"/>
    </location>
</feature>
<comment type="caution">
    <text evidence="1">The sequence shown here is derived from an EMBL/GenBank/DDBJ whole genome shotgun (WGS) entry which is preliminary data.</text>
</comment>
<sequence length="100" mass="11015">VGLNEEAMEEAWELMRDIMRLAGDDIPDDIRDEIGVTITAEQELKTRDAIDYLEAYLAGANATEKEPEEIPTEPEMDEARIGEIVARAVGEAIGKAQGKI</sequence>
<protein>
    <submittedName>
        <fullName evidence="1">Uncharacterized protein</fullName>
    </submittedName>
</protein>
<name>A0A0F9JH46_9ZZZZ</name>
<dbReference type="EMBL" id="LAZR01010034">
    <property type="protein sequence ID" value="KKM69179.1"/>
    <property type="molecule type" value="Genomic_DNA"/>
</dbReference>